<feature type="compositionally biased region" description="Basic and acidic residues" evidence="1">
    <location>
        <begin position="151"/>
        <end position="166"/>
    </location>
</feature>
<proteinExistence type="predicted"/>
<feature type="region of interest" description="Disordered" evidence="1">
    <location>
        <begin position="86"/>
        <end position="188"/>
    </location>
</feature>
<evidence type="ECO:0000313" key="3">
    <source>
        <dbReference type="Proteomes" id="UP000019471"/>
    </source>
</evidence>
<sequence length="188" mass="19811">MSSSSSWQDRRFMWPTGREVHEGSTRRMSGSSGSDKTADSPVLTNAAPAAAVGATPALPDYPVVEKMVLSNPDAWGGDRRFLGMSGREVHEPARRMSGSSANKPAEVPKASSPPATSPPGGGVAAAIAGRRRSSASNQGGIFSGLMANRGVHSERRQSWEDMKKPEGFGGFLSGLVNTKPAEEKKETK</sequence>
<accession>W9WKN5</accession>
<evidence type="ECO:0000313" key="2">
    <source>
        <dbReference type="EMBL" id="EXJ68468.1"/>
    </source>
</evidence>
<dbReference type="Proteomes" id="UP000019471">
    <property type="component" value="Unassembled WGS sequence"/>
</dbReference>
<dbReference type="eggNOG" id="ENOG502T5M6">
    <property type="taxonomic scope" value="Eukaryota"/>
</dbReference>
<gene>
    <name evidence="2" type="ORF">A1O5_08261</name>
</gene>
<dbReference type="STRING" id="1182543.W9WKN5"/>
<comment type="caution">
    <text evidence="2">The sequence shown here is derived from an EMBL/GenBank/DDBJ whole genome shotgun (WGS) entry which is preliminary data.</text>
</comment>
<dbReference type="EMBL" id="AMGX01000013">
    <property type="protein sequence ID" value="EXJ68468.1"/>
    <property type="molecule type" value="Genomic_DNA"/>
</dbReference>
<dbReference type="GeneID" id="19192961"/>
<reference evidence="2 3" key="1">
    <citation type="submission" date="2013-03" db="EMBL/GenBank/DDBJ databases">
        <title>The Genome Sequence of Cladophialophora psammophila CBS 110553.</title>
        <authorList>
            <consortium name="The Broad Institute Genomics Platform"/>
            <person name="Cuomo C."/>
            <person name="de Hoog S."/>
            <person name="Gorbushina A."/>
            <person name="Walker B."/>
            <person name="Young S.K."/>
            <person name="Zeng Q."/>
            <person name="Gargeya S."/>
            <person name="Fitzgerald M."/>
            <person name="Haas B."/>
            <person name="Abouelleil A."/>
            <person name="Allen A.W."/>
            <person name="Alvarado L."/>
            <person name="Arachchi H.M."/>
            <person name="Berlin A.M."/>
            <person name="Chapman S.B."/>
            <person name="Gainer-Dewar J."/>
            <person name="Goldberg J."/>
            <person name="Griggs A."/>
            <person name="Gujja S."/>
            <person name="Hansen M."/>
            <person name="Howarth C."/>
            <person name="Imamovic A."/>
            <person name="Ireland A."/>
            <person name="Larimer J."/>
            <person name="McCowan C."/>
            <person name="Murphy C."/>
            <person name="Pearson M."/>
            <person name="Poon T.W."/>
            <person name="Priest M."/>
            <person name="Roberts A."/>
            <person name="Saif S."/>
            <person name="Shea T."/>
            <person name="Sisk P."/>
            <person name="Sykes S."/>
            <person name="Wortman J."/>
            <person name="Nusbaum C."/>
            <person name="Birren B."/>
        </authorList>
    </citation>
    <scope>NUCLEOTIDE SEQUENCE [LARGE SCALE GENOMIC DNA]</scope>
    <source>
        <strain evidence="2 3">CBS 110553</strain>
    </source>
</reference>
<protein>
    <submittedName>
        <fullName evidence="2">Uncharacterized protein</fullName>
    </submittedName>
</protein>
<feature type="region of interest" description="Disordered" evidence="1">
    <location>
        <begin position="1"/>
        <end position="43"/>
    </location>
</feature>
<feature type="compositionally biased region" description="Basic and acidic residues" evidence="1">
    <location>
        <begin position="8"/>
        <end position="25"/>
    </location>
</feature>
<organism evidence="2 3">
    <name type="scientific">Cladophialophora psammophila CBS 110553</name>
    <dbReference type="NCBI Taxonomy" id="1182543"/>
    <lineage>
        <taxon>Eukaryota</taxon>
        <taxon>Fungi</taxon>
        <taxon>Dikarya</taxon>
        <taxon>Ascomycota</taxon>
        <taxon>Pezizomycotina</taxon>
        <taxon>Eurotiomycetes</taxon>
        <taxon>Chaetothyriomycetidae</taxon>
        <taxon>Chaetothyriales</taxon>
        <taxon>Herpotrichiellaceae</taxon>
        <taxon>Cladophialophora</taxon>
    </lineage>
</organism>
<keyword evidence="3" id="KW-1185">Reference proteome</keyword>
<evidence type="ECO:0000256" key="1">
    <source>
        <dbReference type="SAM" id="MobiDB-lite"/>
    </source>
</evidence>
<dbReference type="AlphaFoldDB" id="W9WKN5"/>
<dbReference type="RefSeq" id="XP_007747034.1">
    <property type="nucleotide sequence ID" value="XM_007748844.1"/>
</dbReference>
<name>W9WKN5_9EURO</name>
<dbReference type="OrthoDB" id="4153726at2759"/>
<dbReference type="HOGENOM" id="CLU_1496216_0_0_1"/>